<keyword evidence="3" id="KW-1185">Reference proteome</keyword>
<feature type="domain" description="Aminotransferase class V" evidence="1">
    <location>
        <begin position="66"/>
        <end position="236"/>
    </location>
</feature>
<evidence type="ECO:0000259" key="1">
    <source>
        <dbReference type="Pfam" id="PF00266"/>
    </source>
</evidence>
<evidence type="ECO:0000313" key="2">
    <source>
        <dbReference type="EMBL" id="BAC16989.1"/>
    </source>
</evidence>
<proteinExistence type="predicted"/>
<dbReference type="EMBL" id="BA000035">
    <property type="protein sequence ID" value="BAC16989.1"/>
    <property type="molecule type" value="Genomic_DNA"/>
</dbReference>
<dbReference type="InterPro" id="IPR015422">
    <property type="entry name" value="PyrdxlP-dep_Trfase_small"/>
</dbReference>
<accession>Q8FU42</accession>
<dbReference type="Pfam" id="PF00266">
    <property type="entry name" value="Aminotran_5"/>
    <property type="match status" value="1"/>
</dbReference>
<dbReference type="PANTHER" id="PTHR43586">
    <property type="entry name" value="CYSTEINE DESULFURASE"/>
    <property type="match status" value="1"/>
</dbReference>
<dbReference type="SUPFAM" id="SSF53383">
    <property type="entry name" value="PLP-dependent transferases"/>
    <property type="match status" value="1"/>
</dbReference>
<dbReference type="InterPro" id="IPR000192">
    <property type="entry name" value="Aminotrans_V_dom"/>
</dbReference>
<dbReference type="eggNOG" id="COG0520">
    <property type="taxonomic scope" value="Bacteria"/>
</dbReference>
<dbReference type="AlphaFoldDB" id="Q8FU42"/>
<dbReference type="InterPro" id="IPR015424">
    <property type="entry name" value="PyrdxlP-dep_Trfase"/>
</dbReference>
<dbReference type="STRING" id="196164.gene:10740569"/>
<name>Q8FU42_COREF</name>
<reference evidence="2 3" key="1">
    <citation type="journal article" date="2003" name="Genome Res.">
        <title>Comparative complete genome sequence analysis of the amino acid replacements responsible for the thermostability of Corynebacterium efficiens.</title>
        <authorList>
            <person name="Nishio Y."/>
            <person name="Nakamura Y."/>
            <person name="Kawarabayasi Y."/>
            <person name="Usuda Y."/>
            <person name="Kimura E."/>
            <person name="Sugimoto S."/>
            <person name="Matsui K."/>
            <person name="Yamagishi A."/>
            <person name="Kikuchi H."/>
            <person name="Ikeo K."/>
            <person name="Gojobori T."/>
        </authorList>
    </citation>
    <scope>NUCLEOTIDE SEQUENCE [LARGE SCALE GENOMIC DNA]</scope>
    <source>
        <strain evidence="3">DSM 44549 / YS-314 / AJ 12310 / JCM 11189 / NBRC 100395</strain>
    </source>
</reference>
<dbReference type="Gene3D" id="3.90.1150.10">
    <property type="entry name" value="Aspartate Aminotransferase, domain 1"/>
    <property type="match status" value="1"/>
</dbReference>
<dbReference type="PANTHER" id="PTHR43586:SF21">
    <property type="entry name" value="PYRIDOXAL PHOSPHATE (PLP)-DEPENDENT ASPARTATE AMINOTRANSFERASE SUPERFAMILY"/>
    <property type="match status" value="1"/>
</dbReference>
<organism evidence="2 3">
    <name type="scientific">Corynebacterium efficiens (strain DSM 44549 / YS-314 / AJ 12310 / JCM 11189 / NBRC 100395)</name>
    <dbReference type="NCBI Taxonomy" id="196164"/>
    <lineage>
        <taxon>Bacteria</taxon>
        <taxon>Bacillati</taxon>
        <taxon>Actinomycetota</taxon>
        <taxon>Actinomycetes</taxon>
        <taxon>Mycobacteriales</taxon>
        <taxon>Corynebacteriaceae</taxon>
        <taxon>Corynebacterium</taxon>
    </lineage>
</organism>
<sequence>MCCKEGSAFMVFDVARVRGLYTSLGDGWTYLNAHQLPQVPERVASGVASAFRLHAQMPFDGQVPYAVSQVEQARATVAEMAGVEPAQVVLGPTRHYLARVLARSLGSFVRRKAGVVLSRADADWLTQPFGLLDATVRWAEPDLGTGQLPGWQYKELVDGATRLVVLSAAHPLLGTVAPTARIVDTVRERSRAWIVVDASAYAAYRPLDLEEWQADIVMLDMGELGGPHVSALIFRDSSMFPRLDRSVALEPDPGFLPHGLFGGVPNLFRHLANLDEDATDLRGSMASLAGHQQHVMDHLIESLQGLPAVHIIGISGDAAGEDAARLDRIPRLSFTVQDVPAEMVHRRLMDNHLVTTVSPRDPLLDAMGVTEAGGAITIGLGPFNTTYEIDQLTRVLASLA</sequence>
<dbReference type="InterPro" id="IPR015421">
    <property type="entry name" value="PyrdxlP-dep_Trfase_major"/>
</dbReference>
<dbReference type="Proteomes" id="UP000001409">
    <property type="component" value="Chromosome"/>
</dbReference>
<dbReference type="HOGENOM" id="CLU_003433_2_2_11"/>
<evidence type="ECO:0000313" key="3">
    <source>
        <dbReference type="Proteomes" id="UP000001409"/>
    </source>
</evidence>
<dbReference type="Gene3D" id="3.40.640.10">
    <property type="entry name" value="Type I PLP-dependent aspartate aminotransferase-like (Major domain)"/>
    <property type="match status" value="1"/>
</dbReference>
<protein>
    <recommendedName>
        <fullName evidence="1">Aminotransferase class V domain-containing protein</fullName>
    </recommendedName>
</protein>
<dbReference type="KEGG" id="cef:CE0179"/>